<comment type="subcellular location">
    <subcellularLocation>
        <location evidence="1">Cell membrane</location>
    </subcellularLocation>
</comment>
<dbReference type="InterPro" id="IPR036034">
    <property type="entry name" value="PDZ_sf"/>
</dbReference>
<gene>
    <name evidence="7" type="ORF">ANANG_G00067820</name>
</gene>
<evidence type="ECO:0000256" key="1">
    <source>
        <dbReference type="ARBA" id="ARBA00004236"/>
    </source>
</evidence>
<evidence type="ECO:0000313" key="8">
    <source>
        <dbReference type="Proteomes" id="UP001044222"/>
    </source>
</evidence>
<feature type="compositionally biased region" description="Pro residues" evidence="5">
    <location>
        <begin position="372"/>
        <end position="382"/>
    </location>
</feature>
<comment type="similarity">
    <text evidence="4">Belongs to the NHER family.</text>
</comment>
<dbReference type="InterPro" id="IPR041489">
    <property type="entry name" value="PDZ_6"/>
</dbReference>
<organism evidence="7 8">
    <name type="scientific">Anguilla anguilla</name>
    <name type="common">European freshwater eel</name>
    <name type="synonym">Muraena anguilla</name>
    <dbReference type="NCBI Taxonomy" id="7936"/>
    <lineage>
        <taxon>Eukaryota</taxon>
        <taxon>Metazoa</taxon>
        <taxon>Chordata</taxon>
        <taxon>Craniata</taxon>
        <taxon>Vertebrata</taxon>
        <taxon>Euteleostomi</taxon>
        <taxon>Actinopterygii</taxon>
        <taxon>Neopterygii</taxon>
        <taxon>Teleostei</taxon>
        <taxon>Anguilliformes</taxon>
        <taxon>Anguillidae</taxon>
        <taxon>Anguilla</taxon>
    </lineage>
</organism>
<dbReference type="PANTHER" id="PTHR14191:SF6">
    <property type="entry name" value="NA(+)_H(+) EXCHANGE REGULATORY COFACTOR NHE-RF3-RELATED"/>
    <property type="match status" value="1"/>
</dbReference>
<evidence type="ECO:0000256" key="4">
    <source>
        <dbReference type="ARBA" id="ARBA00038110"/>
    </source>
</evidence>
<proteinExistence type="inferred from homology"/>
<keyword evidence="2" id="KW-1003">Cell membrane</keyword>
<protein>
    <recommendedName>
        <fullName evidence="6">PDZ domain-containing protein</fullName>
    </recommendedName>
</protein>
<feature type="region of interest" description="Disordered" evidence="5">
    <location>
        <begin position="348"/>
        <end position="389"/>
    </location>
</feature>
<feature type="region of interest" description="Disordered" evidence="5">
    <location>
        <begin position="495"/>
        <end position="556"/>
    </location>
</feature>
<comment type="caution">
    <text evidence="7">The sequence shown here is derived from an EMBL/GenBank/DDBJ whole genome shotgun (WGS) entry which is preliminary data.</text>
</comment>
<feature type="domain" description="PDZ" evidence="6">
    <location>
        <begin position="393"/>
        <end position="474"/>
    </location>
</feature>
<dbReference type="GO" id="GO:0043495">
    <property type="term" value="F:protein-membrane adaptor activity"/>
    <property type="evidence" value="ECO:0007669"/>
    <property type="project" value="TreeGrafter"/>
</dbReference>
<dbReference type="InterPro" id="IPR051067">
    <property type="entry name" value="NHER"/>
</dbReference>
<accession>A0A9D3MS90</accession>
<evidence type="ECO:0000256" key="3">
    <source>
        <dbReference type="ARBA" id="ARBA00022737"/>
    </source>
</evidence>
<keyword evidence="8" id="KW-1185">Reference proteome</keyword>
<dbReference type="AlphaFoldDB" id="A0A9D3MS90"/>
<feature type="domain" description="PDZ" evidence="6">
    <location>
        <begin position="138"/>
        <end position="218"/>
    </location>
</feature>
<dbReference type="Pfam" id="PF00595">
    <property type="entry name" value="PDZ"/>
    <property type="match status" value="3"/>
</dbReference>
<evidence type="ECO:0000256" key="2">
    <source>
        <dbReference type="ARBA" id="ARBA00022475"/>
    </source>
</evidence>
<feature type="compositionally biased region" description="Low complexity" evidence="5">
    <location>
        <begin position="358"/>
        <end position="371"/>
    </location>
</feature>
<dbReference type="InterPro" id="IPR001478">
    <property type="entry name" value="PDZ"/>
</dbReference>
<feature type="compositionally biased region" description="Acidic residues" evidence="5">
    <location>
        <begin position="508"/>
        <end position="520"/>
    </location>
</feature>
<feature type="compositionally biased region" description="Polar residues" evidence="5">
    <location>
        <begin position="115"/>
        <end position="131"/>
    </location>
</feature>
<sequence length="556" mass="60916">MTCRCRLPLYQGKVTEMATYAPRVIGLTKKEGQSFGFLLRLELGEEGHLIRNLDRGGLAELAGLKDGDRILRVNGNFVDDLEHSLVAGMVKNSGTSVTLHVLDHQSYKQAKASGVNLTEPQPRPTMNGTSKSDPKPKLCFLEKAKSGYGFSLKSKQGEEGVFIVDVTPSGVADKAGAKICDRVLEVNGENVEEATHEQIVEKIKAADNSVVFLLVDEETDRHYRNKKMKLGAGLATTRYLPHKPRIVDMTKGSDGYGYYLRSYPKLKGHFVKDIDRGSPAERVGLRDMDRLVAVNGDGVDGLSHEQVVERIRQCGDRCSLLVVDTETDKMYKLGGASPLLYWEEMRGSLPQPTPPASPKATTKPITVLPANDPAPAPIPAPAKPSEDSYKPKLCKLEKTLSGYGFHLNGIMGQTGQYFIKEVAKGGAADRAGLEDEDIVVEVDGVNVEARPYEDVVGMIRASGSSLVLLVVEQQAYDYFKAQKIPITTLLLSQDHFETPHTPTSLEEVKEEEEEEEEESDKEEKNEPATLPVLTEARERTASSSSSSSSPSVDEQL</sequence>
<feature type="domain" description="PDZ" evidence="6">
    <location>
        <begin position="246"/>
        <end position="326"/>
    </location>
</feature>
<dbReference type="SMART" id="SM00228">
    <property type="entry name" value="PDZ"/>
    <property type="match status" value="4"/>
</dbReference>
<dbReference type="Proteomes" id="UP001044222">
    <property type="component" value="Unassembled WGS sequence"/>
</dbReference>
<keyword evidence="3" id="KW-0677">Repeat</keyword>
<evidence type="ECO:0000259" key="6">
    <source>
        <dbReference type="PROSITE" id="PS50106"/>
    </source>
</evidence>
<dbReference type="GO" id="GO:0072659">
    <property type="term" value="P:protein localization to plasma membrane"/>
    <property type="evidence" value="ECO:0007669"/>
    <property type="project" value="TreeGrafter"/>
</dbReference>
<dbReference type="PROSITE" id="PS50106">
    <property type="entry name" value="PDZ"/>
    <property type="match status" value="4"/>
</dbReference>
<dbReference type="PANTHER" id="PTHR14191">
    <property type="entry name" value="PDZ DOMAIN CONTAINING PROTEIN"/>
    <property type="match status" value="1"/>
</dbReference>
<dbReference type="CDD" id="cd06768">
    <property type="entry name" value="PDZ_NHERF-like"/>
    <property type="match status" value="4"/>
</dbReference>
<reference evidence="7" key="1">
    <citation type="submission" date="2021-01" db="EMBL/GenBank/DDBJ databases">
        <title>A chromosome-scale assembly of European eel, Anguilla anguilla.</title>
        <authorList>
            <person name="Henkel C."/>
            <person name="Jong-Raadsen S.A."/>
            <person name="Dufour S."/>
            <person name="Weltzien F.-A."/>
            <person name="Palstra A.P."/>
            <person name="Pelster B."/>
            <person name="Spaink H.P."/>
            <person name="Van Den Thillart G.E."/>
            <person name="Jansen H."/>
            <person name="Zahm M."/>
            <person name="Klopp C."/>
            <person name="Cedric C."/>
            <person name="Louis A."/>
            <person name="Berthelot C."/>
            <person name="Parey E."/>
            <person name="Roest Crollius H."/>
            <person name="Montfort J."/>
            <person name="Robinson-Rechavi M."/>
            <person name="Bucao C."/>
            <person name="Bouchez O."/>
            <person name="Gislard M."/>
            <person name="Lluch J."/>
            <person name="Milhes M."/>
            <person name="Lampietro C."/>
            <person name="Lopez Roques C."/>
            <person name="Donnadieu C."/>
            <person name="Braasch I."/>
            <person name="Desvignes T."/>
            <person name="Postlethwait J."/>
            <person name="Bobe J."/>
            <person name="Guiguen Y."/>
            <person name="Dirks R."/>
        </authorList>
    </citation>
    <scope>NUCLEOTIDE SEQUENCE</scope>
    <source>
        <strain evidence="7">Tag_6206</strain>
        <tissue evidence="7">Liver</tissue>
    </source>
</reference>
<feature type="compositionally biased region" description="Low complexity" evidence="5">
    <location>
        <begin position="542"/>
        <end position="556"/>
    </location>
</feature>
<name>A0A9D3MS90_ANGAN</name>
<dbReference type="Pfam" id="PF17820">
    <property type="entry name" value="PDZ_6"/>
    <property type="match status" value="1"/>
</dbReference>
<dbReference type="EMBL" id="JAFIRN010000003">
    <property type="protein sequence ID" value="KAG5852937.1"/>
    <property type="molecule type" value="Genomic_DNA"/>
</dbReference>
<evidence type="ECO:0000256" key="5">
    <source>
        <dbReference type="SAM" id="MobiDB-lite"/>
    </source>
</evidence>
<keyword evidence="2" id="KW-0472">Membrane</keyword>
<feature type="domain" description="PDZ" evidence="6">
    <location>
        <begin position="24"/>
        <end position="105"/>
    </location>
</feature>
<dbReference type="GO" id="GO:0016324">
    <property type="term" value="C:apical plasma membrane"/>
    <property type="evidence" value="ECO:0007669"/>
    <property type="project" value="TreeGrafter"/>
</dbReference>
<evidence type="ECO:0000313" key="7">
    <source>
        <dbReference type="EMBL" id="KAG5852937.1"/>
    </source>
</evidence>
<feature type="region of interest" description="Disordered" evidence="5">
    <location>
        <begin position="111"/>
        <end position="136"/>
    </location>
</feature>
<dbReference type="SUPFAM" id="SSF50156">
    <property type="entry name" value="PDZ domain-like"/>
    <property type="match status" value="4"/>
</dbReference>
<dbReference type="Gene3D" id="2.30.42.10">
    <property type="match status" value="4"/>
</dbReference>